<sequence>MWPYSSPFEDGCISSFTPEKDFNFNLDVLAGVFLPIVGSSDGNDHLEDSATNQSSTTPLLEGRLIKIAESSSEP</sequence>
<protein>
    <submittedName>
        <fullName evidence="1">Sphingolipid transporter spinster-like protein 2</fullName>
    </submittedName>
</protein>
<evidence type="ECO:0000313" key="2">
    <source>
        <dbReference type="Proteomes" id="UP000321393"/>
    </source>
</evidence>
<dbReference type="Proteomes" id="UP000321393">
    <property type="component" value="Unassembled WGS sequence"/>
</dbReference>
<dbReference type="EMBL" id="SSTE01014815">
    <property type="protein sequence ID" value="KAA0044298.1"/>
    <property type="molecule type" value="Genomic_DNA"/>
</dbReference>
<dbReference type="AlphaFoldDB" id="A0A5A7TN42"/>
<organism evidence="1 2">
    <name type="scientific">Cucumis melo var. makuwa</name>
    <name type="common">Oriental melon</name>
    <dbReference type="NCBI Taxonomy" id="1194695"/>
    <lineage>
        <taxon>Eukaryota</taxon>
        <taxon>Viridiplantae</taxon>
        <taxon>Streptophyta</taxon>
        <taxon>Embryophyta</taxon>
        <taxon>Tracheophyta</taxon>
        <taxon>Spermatophyta</taxon>
        <taxon>Magnoliopsida</taxon>
        <taxon>eudicotyledons</taxon>
        <taxon>Gunneridae</taxon>
        <taxon>Pentapetalae</taxon>
        <taxon>rosids</taxon>
        <taxon>fabids</taxon>
        <taxon>Cucurbitales</taxon>
        <taxon>Cucurbitaceae</taxon>
        <taxon>Benincaseae</taxon>
        <taxon>Cucumis</taxon>
    </lineage>
</organism>
<comment type="caution">
    <text evidence="1">The sequence shown here is derived from an EMBL/GenBank/DDBJ whole genome shotgun (WGS) entry which is preliminary data.</text>
</comment>
<proteinExistence type="predicted"/>
<gene>
    <name evidence="1" type="ORF">E6C27_scaffold46G00190</name>
</gene>
<reference evidence="1 2" key="1">
    <citation type="submission" date="2019-08" db="EMBL/GenBank/DDBJ databases">
        <title>Draft genome sequences of two oriental melons (Cucumis melo L. var makuwa).</title>
        <authorList>
            <person name="Kwon S.-Y."/>
        </authorList>
    </citation>
    <scope>NUCLEOTIDE SEQUENCE [LARGE SCALE GENOMIC DNA]</scope>
    <source>
        <strain evidence="2">cv. SW 3</strain>
        <tissue evidence="1">Leaf</tissue>
    </source>
</reference>
<evidence type="ECO:0000313" key="1">
    <source>
        <dbReference type="EMBL" id="KAA0044298.1"/>
    </source>
</evidence>
<name>A0A5A7TN42_CUCMM</name>
<accession>A0A5A7TN42</accession>